<dbReference type="GO" id="GO:0051293">
    <property type="term" value="P:establishment of spindle localization"/>
    <property type="evidence" value="ECO:0007669"/>
    <property type="project" value="TreeGrafter"/>
</dbReference>
<dbReference type="STRING" id="931890.G8JQV6"/>
<dbReference type="GO" id="GO:0005816">
    <property type="term" value="C:spindle pole body"/>
    <property type="evidence" value="ECO:0007669"/>
    <property type="project" value="TreeGrafter"/>
</dbReference>
<dbReference type="GO" id="GO:0030473">
    <property type="term" value="P:nuclear migration along microtubule"/>
    <property type="evidence" value="ECO:0007669"/>
    <property type="project" value="TreeGrafter"/>
</dbReference>
<dbReference type="KEGG" id="erc:Ecym_3006"/>
<dbReference type="PANTHER" id="PTHR37271">
    <property type="entry name" value="KARYOGAMY PROTEIN KAR9"/>
    <property type="match status" value="1"/>
</dbReference>
<feature type="region of interest" description="Disordered" evidence="1">
    <location>
        <begin position="588"/>
        <end position="648"/>
    </location>
</feature>
<evidence type="ECO:0000313" key="3">
    <source>
        <dbReference type="Proteomes" id="UP000006790"/>
    </source>
</evidence>
<dbReference type="HOGENOM" id="CLU_016705_0_0_1"/>
<evidence type="ECO:0000256" key="1">
    <source>
        <dbReference type="SAM" id="MobiDB-lite"/>
    </source>
</evidence>
<reference evidence="3" key="1">
    <citation type="journal article" date="2012" name="G3 (Bethesda)">
        <title>Pichia sorbitophila, an interspecies yeast hybrid reveals early steps of genome resolution following polyploidization.</title>
        <authorList>
            <person name="Leh Louis V."/>
            <person name="Despons L."/>
            <person name="Friedrich A."/>
            <person name="Martin T."/>
            <person name="Durrens P."/>
            <person name="Casaregola S."/>
            <person name="Neuveglise C."/>
            <person name="Fairhead C."/>
            <person name="Marck C."/>
            <person name="Cruz J.A."/>
            <person name="Straub M.L."/>
            <person name="Kugler V."/>
            <person name="Sacerdot C."/>
            <person name="Uzunov Z."/>
            <person name="Thierry A."/>
            <person name="Weiss S."/>
            <person name="Bleykasten C."/>
            <person name="De Montigny J."/>
            <person name="Jacques N."/>
            <person name="Jung P."/>
            <person name="Lemaire M."/>
            <person name="Mallet S."/>
            <person name="Morel G."/>
            <person name="Richard G.F."/>
            <person name="Sarkar A."/>
            <person name="Savel G."/>
            <person name="Schacherer J."/>
            <person name="Seret M.L."/>
            <person name="Talla E."/>
            <person name="Samson G."/>
            <person name="Jubin C."/>
            <person name="Poulain J."/>
            <person name="Vacherie B."/>
            <person name="Barbe V."/>
            <person name="Pelletier E."/>
            <person name="Sherman D.J."/>
            <person name="Westhof E."/>
            <person name="Weissenbach J."/>
            <person name="Baret P.V."/>
            <person name="Wincker P."/>
            <person name="Gaillardin C."/>
            <person name="Dujon B."/>
            <person name="Souciet J.L."/>
        </authorList>
    </citation>
    <scope>NUCLEOTIDE SEQUENCE [LARGE SCALE GENOMIC DNA]</scope>
    <source>
        <strain evidence="3">CBS 270.75 / DBVPG 7215 / KCTC 17166 / NRRL Y-17582</strain>
    </source>
</reference>
<dbReference type="PANTHER" id="PTHR37271:SF1">
    <property type="entry name" value="KARYOGAMY PROTEIN KAR9"/>
    <property type="match status" value="1"/>
</dbReference>
<feature type="compositionally biased region" description="Polar residues" evidence="1">
    <location>
        <begin position="623"/>
        <end position="636"/>
    </location>
</feature>
<dbReference type="GO" id="GO:0005938">
    <property type="term" value="C:cell cortex"/>
    <property type="evidence" value="ECO:0007669"/>
    <property type="project" value="TreeGrafter"/>
</dbReference>
<proteinExistence type="predicted"/>
<dbReference type="RefSeq" id="XP_003645342.1">
    <property type="nucleotide sequence ID" value="XM_003645294.1"/>
</dbReference>
<dbReference type="EMBL" id="CP002499">
    <property type="protein sequence ID" value="AET38525.1"/>
    <property type="molecule type" value="Genomic_DNA"/>
</dbReference>
<dbReference type="OMA" id="TENMREM"/>
<accession>G8JQV6</accession>
<dbReference type="OrthoDB" id="5559380at2759"/>
<feature type="compositionally biased region" description="Polar residues" evidence="1">
    <location>
        <begin position="464"/>
        <end position="478"/>
    </location>
</feature>
<evidence type="ECO:0000313" key="2">
    <source>
        <dbReference type="EMBL" id="AET38525.1"/>
    </source>
</evidence>
<dbReference type="AlphaFoldDB" id="G8JQV6"/>
<name>G8JQV6_ERECY</name>
<protein>
    <recommendedName>
        <fullName evidence="4">Karyogamy protein KAR9</fullName>
    </recommendedName>
</protein>
<dbReference type="GeneID" id="11472347"/>
<dbReference type="Pfam" id="PF08580">
    <property type="entry name" value="KAR9"/>
    <property type="match status" value="1"/>
</dbReference>
<dbReference type="GO" id="GO:0043332">
    <property type="term" value="C:mating projection tip"/>
    <property type="evidence" value="ECO:0007669"/>
    <property type="project" value="TreeGrafter"/>
</dbReference>
<feature type="compositionally biased region" description="Basic residues" evidence="1">
    <location>
        <begin position="532"/>
        <end position="541"/>
    </location>
</feature>
<feature type="compositionally biased region" description="Basic and acidic residues" evidence="1">
    <location>
        <begin position="494"/>
        <end position="503"/>
    </location>
</feature>
<dbReference type="GO" id="GO:0031578">
    <property type="term" value="P:mitotic spindle orientation checkpoint signaling"/>
    <property type="evidence" value="ECO:0007669"/>
    <property type="project" value="TreeGrafter"/>
</dbReference>
<sequence>MTNSSNSVYAPLITTLGPGADSLEDIMLRLGNTDLTAQQIKTELSRLINLLKDLSVSLKATFCNAILVSHMPQYFDWIQDGRTLFYPLYRCFSNVEPMMLKLLDILERIQDEKVDKDLVKIFDCIDEVSNLVENLAPAFQSIKNLFDTALEFNEIFKDHMNSLTEEIESNLRKCLDLQKECFASPVRHPPCFTLDQLIPLISLSSNNQRIQMPTFSELERQIYEDYCRLYDTIEPIETSLKEILKGRIEVFKNRDIINLDYLMRLLNHKYNNILEKYDYFYAQLMNLKANIIDKRWDVLFKNLNAELLSIITDVTDLLDDLSNTSISVDTRDIILQQVAQKSETISKTFDVIYQAIDASILNSTVAEVTNDLADKWLALKDKVDPILPKKSDSDPIEVLTKRMSDMSISEDNSDGTHKTLHFDRSKRRSVGALLLKKMNIKPILTSSDDDEKSVFNTVHKRKSSQAQELQSKTQNLESKNPAPKDNESTMTSTNRKDSIELESAKIIPSIHSSVPTDDFRIKDEQTQDGKKRTLSPRKVRPRSTSANGPSITPVIDTQLLIDIAEILQSPSRSVLEVDQEYAQSEESIATTTQHSATTVENSNTTSPSTVDFHGDTKFKPTTFLPQTNLSTSTSAIGPSYNGENLGPKNENYIEQVEQEKFKYYASRNSRIPMIYTNINVTNTHNLASLTHLQFSNKATYDHGYFKLKAPTPLSDLFHSTKMQRI</sequence>
<feature type="compositionally biased region" description="Polar residues" evidence="1">
    <location>
        <begin position="588"/>
        <end position="609"/>
    </location>
</feature>
<dbReference type="FunCoup" id="G8JQV6">
    <property type="interactions" value="51"/>
</dbReference>
<dbReference type="InterPro" id="IPR013889">
    <property type="entry name" value="Karyogamy_KAR9"/>
</dbReference>
<feature type="compositionally biased region" description="Basic and acidic residues" evidence="1">
    <location>
        <begin position="517"/>
        <end position="531"/>
    </location>
</feature>
<feature type="region of interest" description="Disordered" evidence="1">
    <location>
        <begin position="457"/>
        <end position="551"/>
    </location>
</feature>
<dbReference type="Proteomes" id="UP000006790">
    <property type="component" value="Chromosome 3"/>
</dbReference>
<gene>
    <name evidence="2" type="ordered locus">Ecym_3006</name>
</gene>
<evidence type="ECO:0008006" key="4">
    <source>
        <dbReference type="Google" id="ProtNLM"/>
    </source>
</evidence>
<keyword evidence="3" id="KW-1185">Reference proteome</keyword>
<dbReference type="InParanoid" id="G8JQV6"/>
<organism evidence="2 3">
    <name type="scientific">Eremothecium cymbalariae (strain CBS 270.75 / DBVPG 7215 / KCTC 17166 / NRRL Y-17582)</name>
    <name type="common">Yeast</name>
    <dbReference type="NCBI Taxonomy" id="931890"/>
    <lineage>
        <taxon>Eukaryota</taxon>
        <taxon>Fungi</taxon>
        <taxon>Dikarya</taxon>
        <taxon>Ascomycota</taxon>
        <taxon>Saccharomycotina</taxon>
        <taxon>Saccharomycetes</taxon>
        <taxon>Saccharomycetales</taxon>
        <taxon>Saccharomycetaceae</taxon>
        <taxon>Eremothecium</taxon>
    </lineage>
</organism>
<dbReference type="eggNOG" id="ENOG502QRQ1">
    <property type="taxonomic scope" value="Eukaryota"/>
</dbReference>